<gene>
    <name evidence="2" type="ORF">BGZ97_002023</name>
</gene>
<accession>A0A9P6RG21</accession>
<name>A0A9P6RG21_9FUNG</name>
<dbReference type="OrthoDB" id="2108430at2759"/>
<feature type="compositionally biased region" description="Gly residues" evidence="1">
    <location>
        <begin position="20"/>
        <end position="34"/>
    </location>
</feature>
<evidence type="ECO:0000313" key="2">
    <source>
        <dbReference type="EMBL" id="KAG0319501.1"/>
    </source>
</evidence>
<sequence length="446" mass="48517">MSAKHISAIKDAEKKNKSGSSGGSKGQGGAGQKGGNNNNNAKGRQQKSHDTAAEDQDPPEVIEALMSFRKVEKIVKENPSMAATVLWKIAKALWSFRQSQETANVLALLISILTELQVDPPSTPGSLSPTQIGMTLYLSRLSMARLIVYHSRSLAFRYYLDAIQGRWQIDPNDFQSLCEMVHTASAVRHLQQCKEYLSTHAKTEKLMAPPPSAPAQPIATEAPVKKPADPNLKLLTVLKESASMLSQTSSGVISPVSKVSTIDDHVLGETAVTLYSMVAALSEASGDTAGTVDALRSMAVIYHKGLRLTYSAAACLIRSAEIVFSTTTSGEQDKEKQGEEGTWDLFQALLLAMETGDFVRMQRAIGMLESCDSLTFQDVKTVIEVAQAVISQDNDFLRNTAANSLEYLLLLLQEQNEAARSELLICRWTTVDASMAALERVKRLVL</sequence>
<dbReference type="Proteomes" id="UP000823405">
    <property type="component" value="Unassembled WGS sequence"/>
</dbReference>
<evidence type="ECO:0000313" key="3">
    <source>
        <dbReference type="Proteomes" id="UP000823405"/>
    </source>
</evidence>
<dbReference type="EMBL" id="JAAAIN010000143">
    <property type="protein sequence ID" value="KAG0319501.1"/>
    <property type="molecule type" value="Genomic_DNA"/>
</dbReference>
<organism evidence="2 3">
    <name type="scientific">Linnemannia gamsii</name>
    <dbReference type="NCBI Taxonomy" id="64522"/>
    <lineage>
        <taxon>Eukaryota</taxon>
        <taxon>Fungi</taxon>
        <taxon>Fungi incertae sedis</taxon>
        <taxon>Mucoromycota</taxon>
        <taxon>Mortierellomycotina</taxon>
        <taxon>Mortierellomycetes</taxon>
        <taxon>Mortierellales</taxon>
        <taxon>Mortierellaceae</taxon>
        <taxon>Linnemannia</taxon>
    </lineage>
</organism>
<comment type="caution">
    <text evidence="2">The sequence shown here is derived from an EMBL/GenBank/DDBJ whole genome shotgun (WGS) entry which is preliminary data.</text>
</comment>
<reference evidence="2" key="1">
    <citation type="journal article" date="2020" name="Fungal Divers.">
        <title>Resolving the Mortierellaceae phylogeny through synthesis of multi-gene phylogenetics and phylogenomics.</title>
        <authorList>
            <person name="Vandepol N."/>
            <person name="Liber J."/>
            <person name="Desiro A."/>
            <person name="Na H."/>
            <person name="Kennedy M."/>
            <person name="Barry K."/>
            <person name="Grigoriev I.V."/>
            <person name="Miller A.N."/>
            <person name="O'Donnell K."/>
            <person name="Stajich J.E."/>
            <person name="Bonito G."/>
        </authorList>
    </citation>
    <scope>NUCLEOTIDE SEQUENCE</scope>
    <source>
        <strain evidence="2">NVP60</strain>
    </source>
</reference>
<proteinExistence type="predicted"/>
<protein>
    <submittedName>
        <fullName evidence="2">Uncharacterized protein</fullName>
    </submittedName>
</protein>
<feature type="region of interest" description="Disordered" evidence="1">
    <location>
        <begin position="1"/>
        <end position="59"/>
    </location>
</feature>
<dbReference type="AlphaFoldDB" id="A0A9P6RG21"/>
<keyword evidence="3" id="KW-1185">Reference proteome</keyword>
<evidence type="ECO:0000256" key="1">
    <source>
        <dbReference type="SAM" id="MobiDB-lite"/>
    </source>
</evidence>